<dbReference type="InterPro" id="IPR017805">
    <property type="entry name" value="SAM_MeTrfase_EasF-type_put"/>
</dbReference>
<keyword evidence="4" id="KW-0408">Iron</keyword>
<dbReference type="EMBL" id="JANBPY010000369">
    <property type="protein sequence ID" value="KAJ1967248.1"/>
    <property type="molecule type" value="Genomic_DNA"/>
</dbReference>
<name>A0A9W8AUV8_9FUNG</name>
<keyword evidence="3" id="KW-0560">Oxidoreductase</keyword>
<feature type="domain" description="DinB-like" evidence="8">
    <location>
        <begin position="481"/>
        <end position="618"/>
    </location>
</feature>
<dbReference type="SUPFAM" id="SSF56436">
    <property type="entry name" value="C-type lectin-like"/>
    <property type="match status" value="1"/>
</dbReference>
<protein>
    <submittedName>
        <fullName evidence="9">Uncharacterized protein</fullName>
    </submittedName>
</protein>
<evidence type="ECO:0000256" key="5">
    <source>
        <dbReference type="ARBA" id="ARBA00037882"/>
    </source>
</evidence>
<evidence type="ECO:0000256" key="2">
    <source>
        <dbReference type="ARBA" id="ARBA00022679"/>
    </source>
</evidence>
<dbReference type="GO" id="GO:0008168">
    <property type="term" value="F:methyltransferase activity"/>
    <property type="evidence" value="ECO:0007669"/>
    <property type="project" value="UniProtKB-KW"/>
</dbReference>
<dbReference type="InterPro" id="IPR016187">
    <property type="entry name" value="CTDL_fold"/>
</dbReference>
<feature type="domain" description="Sulfatase-modifying factor enzyme-like" evidence="6">
    <location>
        <begin position="1012"/>
        <end position="1105"/>
    </location>
</feature>
<evidence type="ECO:0000259" key="7">
    <source>
        <dbReference type="Pfam" id="PF10017"/>
    </source>
</evidence>
<evidence type="ECO:0000259" key="8">
    <source>
        <dbReference type="Pfam" id="PF12867"/>
    </source>
</evidence>
<comment type="pathway">
    <text evidence="5">Amino-acid biosynthesis; ergothioneine biosynthesis.</text>
</comment>
<evidence type="ECO:0000313" key="9">
    <source>
        <dbReference type="EMBL" id="KAJ1967248.1"/>
    </source>
</evidence>
<dbReference type="Gene3D" id="3.90.1580.10">
    <property type="entry name" value="paralog of FGE (formylglycine-generating enzyme)"/>
    <property type="match status" value="1"/>
</dbReference>
<dbReference type="PANTHER" id="PTHR43397:SF1">
    <property type="entry name" value="ERGOTHIONEINE BIOSYNTHESIS PROTEIN 1"/>
    <property type="match status" value="1"/>
</dbReference>
<keyword evidence="1" id="KW-0489">Methyltransferase</keyword>
<gene>
    <name evidence="9" type="ORF">IWQ62_001978</name>
</gene>
<evidence type="ECO:0000256" key="4">
    <source>
        <dbReference type="ARBA" id="ARBA00023004"/>
    </source>
</evidence>
<dbReference type="OrthoDB" id="659at2759"/>
<reference evidence="9" key="1">
    <citation type="submission" date="2022-07" db="EMBL/GenBank/DDBJ databases">
        <title>Phylogenomic reconstructions and comparative analyses of Kickxellomycotina fungi.</title>
        <authorList>
            <person name="Reynolds N.K."/>
            <person name="Stajich J.E."/>
            <person name="Barry K."/>
            <person name="Grigoriev I.V."/>
            <person name="Crous P."/>
            <person name="Smith M.E."/>
        </authorList>
    </citation>
    <scope>NUCLEOTIDE SEQUENCE</scope>
    <source>
        <strain evidence="9">RSA 1196</strain>
    </source>
</reference>
<dbReference type="InterPro" id="IPR042095">
    <property type="entry name" value="SUMF_sf"/>
</dbReference>
<dbReference type="Pfam" id="PF12867">
    <property type="entry name" value="DinB_2"/>
    <property type="match status" value="1"/>
</dbReference>
<dbReference type="SUPFAM" id="SSF53335">
    <property type="entry name" value="S-adenosyl-L-methionine-dependent methyltransferases"/>
    <property type="match status" value="1"/>
</dbReference>
<proteinExistence type="predicted"/>
<dbReference type="InterPro" id="IPR019257">
    <property type="entry name" value="MeTrfase_dom"/>
</dbReference>
<dbReference type="GO" id="GO:0032259">
    <property type="term" value="P:methylation"/>
    <property type="evidence" value="ECO:0007669"/>
    <property type="project" value="UniProtKB-KW"/>
</dbReference>
<dbReference type="NCBIfam" id="TIGR03439">
    <property type="entry name" value="methyl_EasF"/>
    <property type="match status" value="1"/>
</dbReference>
<evidence type="ECO:0000256" key="3">
    <source>
        <dbReference type="ARBA" id="ARBA00023002"/>
    </source>
</evidence>
<accession>A0A9W8AUV8</accession>
<feature type="domain" description="Sulfatase-modifying factor enzyme-like" evidence="6">
    <location>
        <begin position="723"/>
        <end position="910"/>
    </location>
</feature>
<keyword evidence="2" id="KW-0808">Transferase</keyword>
<evidence type="ECO:0000313" key="10">
    <source>
        <dbReference type="Proteomes" id="UP001150925"/>
    </source>
</evidence>
<feature type="domain" description="Histidine-specific methyltransferase SAM-dependent" evidence="7">
    <location>
        <begin position="96"/>
        <end position="415"/>
    </location>
</feature>
<organism evidence="9 10">
    <name type="scientific">Dispira parvispora</name>
    <dbReference type="NCBI Taxonomy" id="1520584"/>
    <lineage>
        <taxon>Eukaryota</taxon>
        <taxon>Fungi</taxon>
        <taxon>Fungi incertae sedis</taxon>
        <taxon>Zoopagomycota</taxon>
        <taxon>Kickxellomycotina</taxon>
        <taxon>Dimargaritomycetes</taxon>
        <taxon>Dimargaritales</taxon>
        <taxon>Dimargaritaceae</taxon>
        <taxon>Dispira</taxon>
    </lineage>
</organism>
<dbReference type="Proteomes" id="UP001150925">
    <property type="component" value="Unassembled WGS sequence"/>
</dbReference>
<dbReference type="AlphaFoldDB" id="A0A9W8AUV8"/>
<dbReference type="InterPro" id="IPR005532">
    <property type="entry name" value="SUMF_dom"/>
</dbReference>
<comment type="caution">
    <text evidence="9">The sequence shown here is derived from an EMBL/GenBank/DDBJ whole genome shotgun (WGS) entry which is preliminary data.</text>
</comment>
<dbReference type="Gene3D" id="3.40.50.150">
    <property type="entry name" value="Vaccinia Virus protein VP39"/>
    <property type="match status" value="1"/>
</dbReference>
<dbReference type="PANTHER" id="PTHR43397">
    <property type="entry name" value="ERGOTHIONEINE BIOSYNTHESIS PROTEIN 1"/>
    <property type="match status" value="1"/>
</dbReference>
<dbReference type="InterPro" id="IPR051128">
    <property type="entry name" value="EgtD_Methyltrsf_superfamily"/>
</dbReference>
<dbReference type="InterPro" id="IPR029063">
    <property type="entry name" value="SAM-dependent_MTases_sf"/>
</dbReference>
<dbReference type="InterPro" id="IPR024775">
    <property type="entry name" value="DinB-like"/>
</dbReference>
<sequence>MEYNHPDITTSAVSSNVEILDIRNRNRSPYAGHRQEDERAGTNGLDILQRDILTSLATPSITIDLSNVPVPLEKSCGGTENEKQPLSTKGPRNIKVRSIPTVTLYDTRGLALFDQITYLDEYYLTDAEIDLLQEWGSTLAESVQEGAMVLELGAGSLRKTRILLDHFERLGRQVTYYALDVDYSALENSLHSLPDYQFVRRVGLRGTYEDGICYLKTKSTQQPKVILWLGSSIGNCEQLQATEFLTRLNTALNPGDRVVLGVDQPKSTDVIHRAYNDQQGITGQFILNSLSHANALLNQPLFKVENFTYQSWYNSQRQRMELYVRSSEDQILKYQPCVPSIPPISSSSAPIEQTTCTNDPLSHPLDISLRQGELIHIEFSHKFSPDNIRTIATEAQFSVTHFWDHPRDVYHLYMLCKPGFIFHRYNIPESPKLRIHTHDNASHQENDIVAQGSARPQRRYTTIPSLSEWDTLWTAWNTVSLDMIPPSQMYTKSINLRHPFVFYLGHIPAFLDFQLSRCMNESLIEPRVYSEWFQRGIDPDMDDPTRCHPHSEVPLNWPKIHDVVQYRDRVYQKLRQKLTSWGLADGDGNPSTVHSIPRRLARCLWMCFEHQAMHLETLLYMVVRLPQRIPPSWITPISGVAPRAAQPADPPLWVEFPSQIFAYGLSGDDEYDDVNWRLKMVDSTTQLVQNSIIHEECVHLTHIQRTNSPETIHLNALSLGDSTPGGGKLRGQHIFGWDNEKPRVQQGQLVKGFAIQSRPVTIKEYADTLWAYLTQTSNCGTVSSSEKRVSPAEDANRNILVDGCPYLPESWVLLSTTADSENSDANFQKSPCVTQLKRGDSNSPDDCPNSNLNSLYTRYGVRMVWGDVPLDQVAAWPVYVSQHQAQFYADWHQARVPTELELRLAMNWYHGGDHHRSSPDTAGGESGETFPRNVPLQEGALRENSSVASQHLRGRPSTGNYGFVHWGPSPVIPTNIPTGTLHSASDTIVSGNYPSPITPTPSVISHLPSTTDERGNCQFLGDGWEWTSTPFYPLVPPAEAHFLGNRKEFTPSELYPGYSSDFFDGKHFVVLGASWATHPRIAQRATFRNWYQAKYPFAFITFRLCRST</sequence>
<keyword evidence="10" id="KW-1185">Reference proteome</keyword>
<dbReference type="Pfam" id="PF03781">
    <property type="entry name" value="FGE-sulfatase"/>
    <property type="match status" value="2"/>
</dbReference>
<evidence type="ECO:0000259" key="6">
    <source>
        <dbReference type="Pfam" id="PF03781"/>
    </source>
</evidence>
<dbReference type="Pfam" id="PF10017">
    <property type="entry name" value="Methyltransf_33"/>
    <property type="match status" value="1"/>
</dbReference>
<evidence type="ECO:0000256" key="1">
    <source>
        <dbReference type="ARBA" id="ARBA00022603"/>
    </source>
</evidence>